<keyword evidence="1" id="KW-0472">Membrane</keyword>
<comment type="caution">
    <text evidence="2">The sequence shown here is derived from an EMBL/GenBank/DDBJ whole genome shotgun (WGS) entry which is preliminary data.</text>
</comment>
<evidence type="ECO:0000313" key="3">
    <source>
        <dbReference type="Proteomes" id="UP001338125"/>
    </source>
</evidence>
<feature type="transmembrane region" description="Helical" evidence="1">
    <location>
        <begin position="280"/>
        <end position="299"/>
    </location>
</feature>
<feature type="transmembrane region" description="Helical" evidence="1">
    <location>
        <begin position="34"/>
        <end position="54"/>
    </location>
</feature>
<reference evidence="2 3" key="1">
    <citation type="submission" date="2024-01" db="EMBL/GenBank/DDBJ databases">
        <title>Complete genome of Cladobotryum mycophilum ATHUM6906.</title>
        <authorList>
            <person name="Christinaki A.C."/>
            <person name="Myridakis A.I."/>
            <person name="Kouvelis V.N."/>
        </authorList>
    </citation>
    <scope>NUCLEOTIDE SEQUENCE [LARGE SCALE GENOMIC DNA]</scope>
    <source>
        <strain evidence="2 3">ATHUM6906</strain>
    </source>
</reference>
<feature type="transmembrane region" description="Helical" evidence="1">
    <location>
        <begin position="306"/>
        <end position="326"/>
    </location>
</feature>
<evidence type="ECO:0000256" key="1">
    <source>
        <dbReference type="SAM" id="Phobius"/>
    </source>
</evidence>
<keyword evidence="3" id="KW-1185">Reference proteome</keyword>
<feature type="transmembrane region" description="Helical" evidence="1">
    <location>
        <begin position="338"/>
        <end position="359"/>
    </location>
</feature>
<feature type="transmembrane region" description="Helical" evidence="1">
    <location>
        <begin position="193"/>
        <end position="211"/>
    </location>
</feature>
<feature type="transmembrane region" description="Helical" evidence="1">
    <location>
        <begin position="379"/>
        <end position="397"/>
    </location>
</feature>
<protein>
    <submittedName>
        <fullName evidence="2">Uncharacterized protein</fullName>
    </submittedName>
</protein>
<sequence>MDQQASNKRQSRGKESRPRIDRVLSFDLSDRRILNFWLLEIYCVFIVCLVVVSFDRFTKLPTAAAAAATTAPTPRSNKNIVHQHLIGLPLFPHPGDTSIISSLTKTFLHHSLSSDNATNNVFAGLKGSAALLSMDVWFAVALMANIDALIVVMNFNRRLITRFHYAVTLRMMMLASIFSFGVLLWNLEGANFVSKHPVTSAVMALGGYLLFGRTLDRFETPIPTTTSHDGSVSGFARGSLQQYGEVLSLYDLPWPRVVFSSVVMVGAGFLTLTVPPPWSILAPIFLIFFEFVVFAAFKIGRTPRYVILSFPFLQGVFCIHWGLIPVRSTAMELSMPPWIFLVLCMAGRWLFDLHMWTVLRSRRELQWARRQILPSTRKIMYICAAAFLLEMMGIKVITYVKPITLYLAFLISSAAYPAPISYAIAFVKTKTIRN</sequence>
<name>A0ABR0T1I7_9HYPO</name>
<feature type="transmembrane region" description="Helical" evidence="1">
    <location>
        <begin position="136"/>
        <end position="155"/>
    </location>
</feature>
<feature type="transmembrane region" description="Helical" evidence="1">
    <location>
        <begin position="257"/>
        <end position="274"/>
    </location>
</feature>
<evidence type="ECO:0000313" key="2">
    <source>
        <dbReference type="EMBL" id="KAK5998227.1"/>
    </source>
</evidence>
<dbReference type="EMBL" id="JAVFKD010000001">
    <property type="protein sequence ID" value="KAK5998227.1"/>
    <property type="molecule type" value="Genomic_DNA"/>
</dbReference>
<keyword evidence="1" id="KW-0812">Transmembrane</keyword>
<feature type="transmembrane region" description="Helical" evidence="1">
    <location>
        <begin position="167"/>
        <end position="187"/>
    </location>
</feature>
<proteinExistence type="predicted"/>
<feature type="transmembrane region" description="Helical" evidence="1">
    <location>
        <begin position="403"/>
        <end position="427"/>
    </location>
</feature>
<accession>A0ABR0T1I7</accession>
<keyword evidence="1" id="KW-1133">Transmembrane helix</keyword>
<dbReference type="Proteomes" id="UP001338125">
    <property type="component" value="Unassembled WGS sequence"/>
</dbReference>
<organism evidence="2 3">
    <name type="scientific">Cladobotryum mycophilum</name>
    <dbReference type="NCBI Taxonomy" id="491253"/>
    <lineage>
        <taxon>Eukaryota</taxon>
        <taxon>Fungi</taxon>
        <taxon>Dikarya</taxon>
        <taxon>Ascomycota</taxon>
        <taxon>Pezizomycotina</taxon>
        <taxon>Sordariomycetes</taxon>
        <taxon>Hypocreomycetidae</taxon>
        <taxon>Hypocreales</taxon>
        <taxon>Hypocreaceae</taxon>
        <taxon>Cladobotryum</taxon>
    </lineage>
</organism>
<gene>
    <name evidence="2" type="ORF">PT974_00600</name>
</gene>